<dbReference type="Proteomes" id="UP000000321">
    <property type="component" value="Unassembled WGS sequence"/>
</dbReference>
<keyword evidence="2 9" id="KW-0808">Transferase</keyword>
<dbReference type="Pfam" id="PF03054">
    <property type="entry name" value="tRNA_Me_trans"/>
    <property type="match status" value="1"/>
</dbReference>
<dbReference type="GO" id="GO:0103016">
    <property type="term" value="F:tRNA-uridine 2-sulfurtransferase activity"/>
    <property type="evidence" value="ECO:0007669"/>
    <property type="project" value="UniProtKB-EC"/>
</dbReference>
<dbReference type="InterPro" id="IPR014729">
    <property type="entry name" value="Rossmann-like_a/b/a_fold"/>
</dbReference>
<reference evidence="13 14" key="1">
    <citation type="journal article" date="2008" name="Appl. Environ. Microbiol.">
        <title>Genomic insights into Mn(II) oxidation by the marine alphaproteobacterium Aurantimonas sp. strain SI85-9A1.</title>
        <authorList>
            <person name="Dick G.J."/>
            <person name="Podell S."/>
            <person name="Johnson H.A."/>
            <person name="Rivera-Espinoza Y."/>
            <person name="Bernier-Latmani R."/>
            <person name="McCarthy J.K."/>
            <person name="Torpey J.W."/>
            <person name="Clement B.G."/>
            <person name="Gaasterland T."/>
            <person name="Tebo B.M."/>
        </authorList>
    </citation>
    <scope>NUCLEOTIDE SEQUENCE [LARGE SCALE GENOMIC DNA]</scope>
    <source>
        <strain evidence="13 14">SI85-9A1</strain>
    </source>
</reference>
<feature type="compositionally biased region" description="Polar residues" evidence="10">
    <location>
        <begin position="27"/>
        <end position="39"/>
    </location>
</feature>
<dbReference type="Gene3D" id="2.40.30.10">
    <property type="entry name" value="Translation factors"/>
    <property type="match status" value="1"/>
</dbReference>
<dbReference type="GO" id="GO:0000049">
    <property type="term" value="F:tRNA binding"/>
    <property type="evidence" value="ECO:0007669"/>
    <property type="project" value="UniProtKB-KW"/>
</dbReference>
<evidence type="ECO:0000256" key="10">
    <source>
        <dbReference type="SAM" id="MobiDB-lite"/>
    </source>
</evidence>
<evidence type="ECO:0000256" key="4">
    <source>
        <dbReference type="ARBA" id="ARBA00022741"/>
    </source>
</evidence>
<keyword evidence="3 9" id="KW-0819">tRNA processing</keyword>
<dbReference type="InterPro" id="IPR023382">
    <property type="entry name" value="MnmA-like_central_sf"/>
</dbReference>
<keyword evidence="1 9" id="KW-0820">tRNA-binding</keyword>
<feature type="region of interest" description="Disordered" evidence="10">
    <location>
        <begin position="1"/>
        <end position="39"/>
    </location>
</feature>
<dbReference type="GO" id="GO:0005737">
    <property type="term" value="C:cytoplasm"/>
    <property type="evidence" value="ECO:0007669"/>
    <property type="project" value="UniProtKB-SubCell"/>
</dbReference>
<evidence type="ECO:0000256" key="5">
    <source>
        <dbReference type="ARBA" id="ARBA00022840"/>
    </source>
</evidence>
<evidence type="ECO:0000313" key="14">
    <source>
        <dbReference type="Proteomes" id="UP000000321"/>
    </source>
</evidence>
<dbReference type="EC" id="2.8.1.13" evidence="9"/>
<evidence type="ECO:0000256" key="7">
    <source>
        <dbReference type="ARBA" id="ARBA00023157"/>
    </source>
</evidence>
<comment type="caution">
    <text evidence="9">Lacks conserved residue(s) required for the propagation of feature annotation.</text>
</comment>
<dbReference type="GO" id="GO:0008168">
    <property type="term" value="F:methyltransferase activity"/>
    <property type="evidence" value="ECO:0007669"/>
    <property type="project" value="UniProtKB-KW"/>
</dbReference>
<evidence type="ECO:0000256" key="6">
    <source>
        <dbReference type="ARBA" id="ARBA00022884"/>
    </source>
</evidence>
<evidence type="ECO:0000256" key="1">
    <source>
        <dbReference type="ARBA" id="ARBA00022555"/>
    </source>
</evidence>
<evidence type="ECO:0000259" key="12">
    <source>
        <dbReference type="Pfam" id="PF20259"/>
    </source>
</evidence>
<dbReference type="FunFam" id="2.30.30.280:FF:000001">
    <property type="entry name" value="tRNA-specific 2-thiouridylase MnmA"/>
    <property type="match status" value="1"/>
</dbReference>
<name>Q1YJP8_AURMS</name>
<evidence type="ECO:0000256" key="8">
    <source>
        <dbReference type="ARBA" id="ARBA00051542"/>
    </source>
</evidence>
<dbReference type="FunFam" id="3.40.50.620:FF:000115">
    <property type="entry name" value="tRNA-specific 2-thiouridylase MnmA"/>
    <property type="match status" value="1"/>
</dbReference>
<feature type="active site" description="Cysteine persulfide intermediate" evidence="9">
    <location>
        <position position="244"/>
    </location>
</feature>
<dbReference type="HAMAP" id="MF_00144">
    <property type="entry name" value="tRNA_thiouridyl_MnmA"/>
    <property type="match status" value="1"/>
</dbReference>
<dbReference type="SUPFAM" id="SSF52402">
    <property type="entry name" value="Adenine nucleotide alpha hydrolases-like"/>
    <property type="match status" value="1"/>
</dbReference>
<keyword evidence="13" id="KW-0489">Methyltransferase</keyword>
<comment type="catalytic activity">
    <reaction evidence="8 9">
        <text>S-sulfanyl-L-cysteinyl-[protein] + uridine(34) in tRNA + AH2 + ATP = 2-thiouridine(34) in tRNA + L-cysteinyl-[protein] + A + AMP + diphosphate + H(+)</text>
        <dbReference type="Rhea" id="RHEA:47032"/>
        <dbReference type="Rhea" id="RHEA-COMP:10131"/>
        <dbReference type="Rhea" id="RHEA-COMP:11726"/>
        <dbReference type="Rhea" id="RHEA-COMP:11727"/>
        <dbReference type="Rhea" id="RHEA-COMP:11728"/>
        <dbReference type="ChEBI" id="CHEBI:13193"/>
        <dbReference type="ChEBI" id="CHEBI:15378"/>
        <dbReference type="ChEBI" id="CHEBI:17499"/>
        <dbReference type="ChEBI" id="CHEBI:29950"/>
        <dbReference type="ChEBI" id="CHEBI:30616"/>
        <dbReference type="ChEBI" id="CHEBI:33019"/>
        <dbReference type="ChEBI" id="CHEBI:61963"/>
        <dbReference type="ChEBI" id="CHEBI:65315"/>
        <dbReference type="ChEBI" id="CHEBI:87170"/>
        <dbReference type="ChEBI" id="CHEBI:456215"/>
        <dbReference type="EC" id="2.8.1.13"/>
    </reaction>
</comment>
<evidence type="ECO:0000313" key="13">
    <source>
        <dbReference type="EMBL" id="EAS50825.1"/>
    </source>
</evidence>
<feature type="binding site" evidence="9">
    <location>
        <begin position="54"/>
        <end position="61"/>
    </location>
    <ligand>
        <name>ATP</name>
        <dbReference type="ChEBI" id="CHEBI:30616"/>
    </ligand>
</feature>
<dbReference type="PANTHER" id="PTHR11933:SF5">
    <property type="entry name" value="MITOCHONDRIAL TRNA-SPECIFIC 2-THIOURIDYLASE 1"/>
    <property type="match status" value="1"/>
</dbReference>
<feature type="site" description="Interaction with tRNA" evidence="9">
    <location>
        <position position="173"/>
    </location>
</feature>
<feature type="binding site" evidence="9">
    <location>
        <position position="80"/>
    </location>
    <ligand>
        <name>ATP</name>
        <dbReference type="ChEBI" id="CHEBI:30616"/>
    </ligand>
</feature>
<evidence type="ECO:0000256" key="9">
    <source>
        <dbReference type="HAMAP-Rule" id="MF_00144"/>
    </source>
</evidence>
<dbReference type="PANTHER" id="PTHR11933">
    <property type="entry name" value="TRNA 5-METHYLAMINOMETHYL-2-THIOURIDYLATE -METHYLTRANSFERASE"/>
    <property type="match status" value="1"/>
</dbReference>
<dbReference type="GO" id="GO:0032259">
    <property type="term" value="P:methylation"/>
    <property type="evidence" value="ECO:0007669"/>
    <property type="project" value="UniProtKB-KW"/>
</dbReference>
<dbReference type="HOGENOM" id="CLU_035188_0_1_5"/>
<evidence type="ECO:0000259" key="11">
    <source>
        <dbReference type="Pfam" id="PF20258"/>
    </source>
</evidence>
<dbReference type="CDD" id="cd01998">
    <property type="entry name" value="MnmA_TRMU-like"/>
    <property type="match status" value="1"/>
</dbReference>
<feature type="domain" description="tRNA-specific 2-thiouridylase MnmA-like central" evidence="12">
    <location>
        <begin position="262"/>
        <end position="316"/>
    </location>
</feature>
<evidence type="ECO:0000256" key="3">
    <source>
        <dbReference type="ARBA" id="ARBA00022694"/>
    </source>
</evidence>
<comment type="similarity">
    <text evidence="9">Belongs to the MnmA/TRMU family.</text>
</comment>
<protein>
    <recommendedName>
        <fullName evidence="9">tRNA-specific 2-thiouridylase MnmA</fullName>
        <ecNumber evidence="9">2.8.1.13</ecNumber>
    </recommendedName>
</protein>
<keyword evidence="6 9" id="KW-0694">RNA-binding</keyword>
<dbReference type="InterPro" id="IPR046884">
    <property type="entry name" value="MnmA-like_central"/>
</dbReference>
<comment type="caution">
    <text evidence="13">The sequence shown here is derived from an EMBL/GenBank/DDBJ whole genome shotgun (WGS) entry which is preliminary data.</text>
</comment>
<feature type="region of interest" description="Interaction with tRNA" evidence="9">
    <location>
        <begin position="194"/>
        <end position="196"/>
    </location>
</feature>
<comment type="function">
    <text evidence="9">Catalyzes the 2-thiolation of uridine at the wobble position (U34) of tRNA, leading to the formation of s(2)U34.</text>
</comment>
<gene>
    <name evidence="9" type="primary">mnmA</name>
    <name evidence="13" type="ORF">SI859A1_00950</name>
</gene>
<feature type="site" description="Interaction with tRNA" evidence="9">
    <location>
        <position position="386"/>
    </location>
</feature>
<dbReference type="Pfam" id="PF20258">
    <property type="entry name" value="tRNA_Me_trans_C"/>
    <property type="match status" value="1"/>
</dbReference>
<keyword evidence="5 9" id="KW-0067">ATP-binding</keyword>
<dbReference type="InterPro" id="IPR004506">
    <property type="entry name" value="MnmA-like"/>
</dbReference>
<dbReference type="Gene3D" id="3.40.50.620">
    <property type="entry name" value="HUPs"/>
    <property type="match status" value="1"/>
</dbReference>
<keyword evidence="7" id="KW-1015">Disulfide bond</keyword>
<dbReference type="GO" id="GO:0005524">
    <property type="term" value="F:ATP binding"/>
    <property type="evidence" value="ECO:0007669"/>
    <property type="project" value="UniProtKB-KW"/>
</dbReference>
<feature type="domain" description="tRNA-specific 2-thiouridylase MnmA-like C-terminal" evidence="11">
    <location>
        <begin position="324"/>
        <end position="406"/>
    </location>
</feature>
<feature type="active site" description="Nucleophile" evidence="9">
    <location>
        <position position="148"/>
    </location>
</feature>
<proteinExistence type="inferred from homology"/>
<dbReference type="Gene3D" id="2.30.30.280">
    <property type="entry name" value="Adenine nucleotide alpha hydrolases-like domains"/>
    <property type="match status" value="1"/>
</dbReference>
<feature type="binding site" evidence="9">
    <location>
        <position position="172"/>
    </location>
    <ligand>
        <name>ATP</name>
        <dbReference type="ChEBI" id="CHEBI:30616"/>
    </ligand>
</feature>
<dbReference type="Pfam" id="PF20259">
    <property type="entry name" value="tRNA_Me_trans_M"/>
    <property type="match status" value="1"/>
</dbReference>
<organism evidence="13 14">
    <name type="scientific">Aurantimonas manganoxydans (strain ATCC BAA-1229 / DSM 21871 / SI85-9A1)</name>
    <dbReference type="NCBI Taxonomy" id="287752"/>
    <lineage>
        <taxon>Bacteria</taxon>
        <taxon>Pseudomonadati</taxon>
        <taxon>Pseudomonadota</taxon>
        <taxon>Alphaproteobacteria</taxon>
        <taxon>Hyphomicrobiales</taxon>
        <taxon>Aurantimonadaceae</taxon>
        <taxon>Aurantimonas</taxon>
    </lineage>
</organism>
<evidence type="ECO:0000256" key="2">
    <source>
        <dbReference type="ARBA" id="ARBA00022679"/>
    </source>
</evidence>
<dbReference type="NCBIfam" id="TIGR00420">
    <property type="entry name" value="trmU"/>
    <property type="match status" value="1"/>
</dbReference>
<dbReference type="BioCyc" id="AURANTIMONAS:SI859A1_00950-MONOMER"/>
<dbReference type="NCBIfam" id="NF001138">
    <property type="entry name" value="PRK00143.1"/>
    <property type="match status" value="1"/>
</dbReference>
<keyword evidence="9" id="KW-0963">Cytoplasm</keyword>
<accession>Q1YJP8</accession>
<keyword evidence="4 9" id="KW-0547">Nucleotide-binding</keyword>
<dbReference type="AlphaFoldDB" id="Q1YJP8"/>
<sequence>MLPPQGFCIRSPPAGRSGHSRTPHPVHSNTLPEWPMSNSLDLPKPPADTRVVVAMSGGVDSSVVAAILKEQGYDVVGITLQLYDAGEGARRAGSCCAGQDIHDARRVAETLGIHHYVLDYEDRFRKAVINPFAASYLAGETPIPCVACNQTVKFRDLLATAQDLGADALATGHYIESRQNGAHRSLYRPADLDRDQSYFLYGTTQEQLDFLRFPLGGLTKPQTRELAERHGLVVAAKPDSQDICFVAKGRYSDVIRKLRPEASEPGDIVHLDGRHLGRHAGIVHYTIGQRRGLGIAAADPLYVVALDPATAQVVVGPREALATRRLTLRDVNWLGRTDPADMAAADEEIFVRVRSTRPPAPARIQVENGVWTVELASGEDGVAPGQACVFYRGEGVGAEVLGGGVISVTDRPQRAQRAAPVLAAE</sequence>
<dbReference type="EMBL" id="AAPJ01000002">
    <property type="protein sequence ID" value="EAS50825.1"/>
    <property type="molecule type" value="Genomic_DNA"/>
</dbReference>
<keyword evidence="14" id="KW-1185">Reference proteome</keyword>
<comment type="subcellular location">
    <subcellularLocation>
        <location evidence="9">Cytoplasm</location>
    </subcellularLocation>
</comment>
<dbReference type="GO" id="GO:0002143">
    <property type="term" value="P:tRNA wobble position uridine thiolation"/>
    <property type="evidence" value="ECO:0007669"/>
    <property type="project" value="TreeGrafter"/>
</dbReference>
<dbReference type="InterPro" id="IPR046885">
    <property type="entry name" value="MnmA-like_C"/>
</dbReference>